<accession>A0A9P0FBH8</accession>
<dbReference type="AlphaFoldDB" id="A0A9P0FBH8"/>
<protein>
    <recommendedName>
        <fullName evidence="3">DUF4371 domain-containing protein</fullName>
    </recommendedName>
</protein>
<evidence type="ECO:0000313" key="2">
    <source>
        <dbReference type="Proteomes" id="UP001154078"/>
    </source>
</evidence>
<evidence type="ECO:0008006" key="3">
    <source>
        <dbReference type="Google" id="ProtNLM"/>
    </source>
</evidence>
<evidence type="ECO:0000313" key="1">
    <source>
        <dbReference type="EMBL" id="CAH0547079.1"/>
    </source>
</evidence>
<gene>
    <name evidence="1" type="ORF">MELIAE_LOCUS1131</name>
</gene>
<keyword evidence="2" id="KW-1185">Reference proteome</keyword>
<dbReference type="OrthoDB" id="6759200at2759"/>
<sequence length="110" mass="12297">MIKKDLPTGNNLKGSLHMKRISQKDAGSLVDEILKQLDKDDMNIQDCRSQCYDNAAVMTGHRTGVHQRIIEKNNLAIFVNCDNQLLNLVGVHAAKQDTIMITFFGTIEAL</sequence>
<dbReference type="PANTHER" id="PTHR45749:SF21">
    <property type="entry name" value="DUF4371 DOMAIN-CONTAINING PROTEIN"/>
    <property type="match status" value="1"/>
</dbReference>
<organism evidence="1 2">
    <name type="scientific">Brassicogethes aeneus</name>
    <name type="common">Rape pollen beetle</name>
    <name type="synonym">Meligethes aeneus</name>
    <dbReference type="NCBI Taxonomy" id="1431903"/>
    <lineage>
        <taxon>Eukaryota</taxon>
        <taxon>Metazoa</taxon>
        <taxon>Ecdysozoa</taxon>
        <taxon>Arthropoda</taxon>
        <taxon>Hexapoda</taxon>
        <taxon>Insecta</taxon>
        <taxon>Pterygota</taxon>
        <taxon>Neoptera</taxon>
        <taxon>Endopterygota</taxon>
        <taxon>Coleoptera</taxon>
        <taxon>Polyphaga</taxon>
        <taxon>Cucujiformia</taxon>
        <taxon>Nitidulidae</taxon>
        <taxon>Meligethinae</taxon>
        <taxon>Brassicogethes</taxon>
    </lineage>
</organism>
<name>A0A9P0FBH8_BRAAE</name>
<dbReference type="PANTHER" id="PTHR45749">
    <property type="match status" value="1"/>
</dbReference>
<reference evidence="1" key="1">
    <citation type="submission" date="2021-12" db="EMBL/GenBank/DDBJ databases">
        <authorList>
            <person name="King R."/>
        </authorList>
    </citation>
    <scope>NUCLEOTIDE SEQUENCE</scope>
</reference>
<dbReference type="Proteomes" id="UP001154078">
    <property type="component" value="Chromosome 1"/>
</dbReference>
<proteinExistence type="predicted"/>
<dbReference type="EMBL" id="OV121132">
    <property type="protein sequence ID" value="CAH0547079.1"/>
    <property type="molecule type" value="Genomic_DNA"/>
</dbReference>